<protein>
    <submittedName>
        <fullName evidence="1">Uncharacterized protein</fullName>
    </submittedName>
</protein>
<reference evidence="1" key="3">
    <citation type="submission" date="2025-09" db="UniProtKB">
        <authorList>
            <consortium name="Ensembl"/>
        </authorList>
    </citation>
    <scope>IDENTIFICATION</scope>
</reference>
<dbReference type="AlphaFoldDB" id="F7BKD6"/>
<reference evidence="1" key="2">
    <citation type="submission" date="2025-08" db="UniProtKB">
        <authorList>
            <consortium name="Ensembl"/>
        </authorList>
    </citation>
    <scope>IDENTIFICATION</scope>
</reference>
<evidence type="ECO:0000313" key="1">
    <source>
        <dbReference type="Ensembl" id="ENSCINP00000000786.3"/>
    </source>
</evidence>
<accession>F7BKD6</accession>
<organism evidence="1 2">
    <name type="scientific">Ciona intestinalis</name>
    <name type="common">Transparent sea squirt</name>
    <name type="synonym">Ascidia intestinalis</name>
    <dbReference type="NCBI Taxonomy" id="7719"/>
    <lineage>
        <taxon>Eukaryota</taxon>
        <taxon>Metazoa</taxon>
        <taxon>Chordata</taxon>
        <taxon>Tunicata</taxon>
        <taxon>Ascidiacea</taxon>
        <taxon>Phlebobranchia</taxon>
        <taxon>Cionidae</taxon>
        <taxon>Ciona</taxon>
    </lineage>
</organism>
<keyword evidence="2" id="KW-1185">Reference proteome</keyword>
<name>F7BKD6_CIOIN</name>
<evidence type="ECO:0000313" key="2">
    <source>
        <dbReference type="Proteomes" id="UP000008144"/>
    </source>
</evidence>
<reference evidence="2" key="1">
    <citation type="journal article" date="2002" name="Science">
        <title>The draft genome of Ciona intestinalis: insights into chordate and vertebrate origins.</title>
        <authorList>
            <person name="Dehal P."/>
            <person name="Satou Y."/>
            <person name="Campbell R.K."/>
            <person name="Chapman J."/>
            <person name="Degnan B."/>
            <person name="De Tomaso A."/>
            <person name="Davidson B."/>
            <person name="Di Gregorio A."/>
            <person name="Gelpke M."/>
            <person name="Goodstein D.M."/>
            <person name="Harafuji N."/>
            <person name="Hastings K.E."/>
            <person name="Ho I."/>
            <person name="Hotta K."/>
            <person name="Huang W."/>
            <person name="Kawashima T."/>
            <person name="Lemaire P."/>
            <person name="Martinez D."/>
            <person name="Meinertzhagen I.A."/>
            <person name="Necula S."/>
            <person name="Nonaka M."/>
            <person name="Putnam N."/>
            <person name="Rash S."/>
            <person name="Saiga H."/>
            <person name="Satake M."/>
            <person name="Terry A."/>
            <person name="Yamada L."/>
            <person name="Wang H.G."/>
            <person name="Awazu S."/>
            <person name="Azumi K."/>
            <person name="Boore J."/>
            <person name="Branno M."/>
            <person name="Chin-Bow S."/>
            <person name="DeSantis R."/>
            <person name="Doyle S."/>
            <person name="Francino P."/>
            <person name="Keys D.N."/>
            <person name="Haga S."/>
            <person name="Hayashi H."/>
            <person name="Hino K."/>
            <person name="Imai K.S."/>
            <person name="Inaba K."/>
            <person name="Kano S."/>
            <person name="Kobayashi K."/>
            <person name="Kobayashi M."/>
            <person name="Lee B.I."/>
            <person name="Makabe K.W."/>
            <person name="Manohar C."/>
            <person name="Matassi G."/>
            <person name="Medina M."/>
            <person name="Mochizuki Y."/>
            <person name="Mount S."/>
            <person name="Morishita T."/>
            <person name="Miura S."/>
            <person name="Nakayama A."/>
            <person name="Nishizaka S."/>
            <person name="Nomoto H."/>
            <person name="Ohta F."/>
            <person name="Oishi K."/>
            <person name="Rigoutsos I."/>
            <person name="Sano M."/>
            <person name="Sasaki A."/>
            <person name="Sasakura Y."/>
            <person name="Shoguchi E."/>
            <person name="Shin-i T."/>
            <person name="Spagnuolo A."/>
            <person name="Stainier D."/>
            <person name="Suzuki M.M."/>
            <person name="Tassy O."/>
            <person name="Takatori N."/>
            <person name="Tokuoka M."/>
            <person name="Yagi K."/>
            <person name="Yoshizaki F."/>
            <person name="Wada S."/>
            <person name="Zhang C."/>
            <person name="Hyatt P.D."/>
            <person name="Larimer F."/>
            <person name="Detter C."/>
            <person name="Doggett N."/>
            <person name="Glavina T."/>
            <person name="Hawkins T."/>
            <person name="Richardson P."/>
            <person name="Lucas S."/>
            <person name="Kohara Y."/>
            <person name="Levine M."/>
            <person name="Satoh N."/>
            <person name="Rokhsar D.S."/>
        </authorList>
    </citation>
    <scope>NUCLEOTIDE SEQUENCE [LARGE SCALE GENOMIC DNA]</scope>
</reference>
<sequence>MSDEMENENYKMICNLSNRARFRFTSPYEVSMKRRCLKRRGLSPKIFPRKVLVTEDIVTSHLN</sequence>
<dbReference type="Ensembl" id="ENSCINT00000000786.3">
    <property type="protein sequence ID" value="ENSCINP00000000786.3"/>
    <property type="gene ID" value="ENSCING00000020262.1"/>
</dbReference>
<dbReference type="HOGENOM" id="CLU_2891631_0_0_1"/>
<dbReference type="Proteomes" id="UP000008144">
    <property type="component" value="Unassembled WGS sequence"/>
</dbReference>
<proteinExistence type="predicted"/>
<dbReference type="InParanoid" id="F7BKD6"/>
<dbReference type="GeneTree" id="ENSGT00530000066739"/>